<proteinExistence type="predicted"/>
<dbReference type="GO" id="GO:0055085">
    <property type="term" value="P:transmembrane transport"/>
    <property type="evidence" value="ECO:0007669"/>
    <property type="project" value="InterPro"/>
</dbReference>
<sequence length="369" mass="40532">MLNFVFALVAPSITISPSVAPLPIVTTVSPTERSARRQAVVVMQPMSGRCGDAPLDISRVQTPMADLVWTGSNSDQPVQLRFRIDENGRPLGIMRDPAGYGAMADLAPSLAASRFEPNAIRDECVIAYQTKRSSIVDADIHALIGYSIFAQSRPPKELFERVAPKGSDCSTRQSAVLLRAFPDFEKIPATPGRSNWSMVQFDINDAGKPVRLRIYETTGNKALDKASLNAVAQSRFAKGAKQGCLYPYTRHSGKLIAPESKELDVYRYEDSNCPQAVEWKSQPTLIYPENFRRRDIEGWAVIAFDLAPWGAVGNTKVVAAEPAAEFGEAAQRIVSASTTAPSMQGYSNCVVRVRYAMQKQDRDTQLKVD</sequence>
<dbReference type="SUPFAM" id="SSF74653">
    <property type="entry name" value="TolA/TonB C-terminal domain"/>
    <property type="match status" value="2"/>
</dbReference>
<dbReference type="AlphaFoldDB" id="A0A426RT06"/>
<dbReference type="GO" id="GO:0031992">
    <property type="term" value="F:energy transducer activity"/>
    <property type="evidence" value="ECO:0007669"/>
    <property type="project" value="TreeGrafter"/>
</dbReference>
<keyword evidence="3" id="KW-1185">Reference proteome</keyword>
<dbReference type="Gene3D" id="3.30.1150.10">
    <property type="match status" value="1"/>
</dbReference>
<feature type="domain" description="TonB C-terminal" evidence="1">
    <location>
        <begin position="169"/>
        <end position="270"/>
    </location>
</feature>
<dbReference type="InterPro" id="IPR051045">
    <property type="entry name" value="TonB-dependent_transducer"/>
</dbReference>
<accession>A0A426RT06</accession>
<dbReference type="Gene3D" id="3.30.2420.10">
    <property type="entry name" value="TonB"/>
    <property type="match status" value="1"/>
</dbReference>
<reference evidence="2 3" key="1">
    <citation type="submission" date="2018-12" db="EMBL/GenBank/DDBJ databases">
        <authorList>
            <person name="Kim S.-J."/>
            <person name="Jung G.-Y."/>
        </authorList>
    </citation>
    <scope>NUCLEOTIDE SEQUENCE [LARGE SCALE GENOMIC DNA]</scope>
    <source>
        <strain evidence="2 3">03SU3-P</strain>
    </source>
</reference>
<dbReference type="PANTHER" id="PTHR33446">
    <property type="entry name" value="PROTEIN TONB-RELATED"/>
    <property type="match status" value="1"/>
</dbReference>
<dbReference type="PANTHER" id="PTHR33446:SF2">
    <property type="entry name" value="PROTEIN TONB"/>
    <property type="match status" value="1"/>
</dbReference>
<dbReference type="GO" id="GO:0098797">
    <property type="term" value="C:plasma membrane protein complex"/>
    <property type="evidence" value="ECO:0007669"/>
    <property type="project" value="TreeGrafter"/>
</dbReference>
<organism evidence="2 3">
    <name type="scientific">Sphingorhabdus wooponensis</name>
    <dbReference type="NCBI Taxonomy" id="940136"/>
    <lineage>
        <taxon>Bacteria</taxon>
        <taxon>Pseudomonadati</taxon>
        <taxon>Pseudomonadota</taxon>
        <taxon>Alphaproteobacteria</taxon>
        <taxon>Sphingomonadales</taxon>
        <taxon>Sphingomonadaceae</taxon>
        <taxon>Sphingorhabdus</taxon>
    </lineage>
</organism>
<comment type="caution">
    <text evidence="2">The sequence shown here is derived from an EMBL/GenBank/DDBJ whole genome shotgun (WGS) entry which is preliminary data.</text>
</comment>
<protein>
    <recommendedName>
        <fullName evidence="1">TonB C-terminal domain-containing protein</fullName>
    </recommendedName>
</protein>
<evidence type="ECO:0000313" key="2">
    <source>
        <dbReference type="EMBL" id="RRQ52036.1"/>
    </source>
</evidence>
<gene>
    <name evidence="2" type="ORF">D7D48_03960</name>
</gene>
<evidence type="ECO:0000259" key="1">
    <source>
        <dbReference type="PROSITE" id="PS52015"/>
    </source>
</evidence>
<feature type="domain" description="TonB C-terminal" evidence="1">
    <location>
        <begin position="272"/>
        <end position="364"/>
    </location>
</feature>
<dbReference type="RefSeq" id="WP_125230052.1">
    <property type="nucleotide sequence ID" value="NZ_RWJI01000001.1"/>
</dbReference>
<dbReference type="Proteomes" id="UP000268553">
    <property type="component" value="Unassembled WGS sequence"/>
</dbReference>
<dbReference type="InterPro" id="IPR037682">
    <property type="entry name" value="TonB_C"/>
</dbReference>
<dbReference type="Pfam" id="PF03544">
    <property type="entry name" value="TonB_C"/>
    <property type="match status" value="2"/>
</dbReference>
<dbReference type="PROSITE" id="PS52015">
    <property type="entry name" value="TONB_CTD"/>
    <property type="match status" value="2"/>
</dbReference>
<name>A0A426RT06_9SPHN</name>
<dbReference type="EMBL" id="RWJI01000001">
    <property type="protein sequence ID" value="RRQ52036.1"/>
    <property type="molecule type" value="Genomic_DNA"/>
</dbReference>
<evidence type="ECO:0000313" key="3">
    <source>
        <dbReference type="Proteomes" id="UP000268553"/>
    </source>
</evidence>
<dbReference type="OrthoDB" id="7500609at2"/>